<dbReference type="UniPathway" id="UPA00138"/>
<dbReference type="GO" id="GO:0006094">
    <property type="term" value="P:gluconeogenesis"/>
    <property type="evidence" value="ECO:0007669"/>
    <property type="project" value="UniProtKB-UniPathway"/>
</dbReference>
<dbReference type="GO" id="GO:0005829">
    <property type="term" value="C:cytosol"/>
    <property type="evidence" value="ECO:0007669"/>
    <property type="project" value="TreeGrafter"/>
</dbReference>
<dbReference type="SUPFAM" id="SSF53795">
    <property type="entry name" value="PEP carboxykinase-like"/>
    <property type="match status" value="1"/>
</dbReference>
<dbReference type="NCBIfam" id="TIGR00224">
    <property type="entry name" value="pckA"/>
    <property type="match status" value="1"/>
</dbReference>
<dbReference type="InterPro" id="IPR013035">
    <property type="entry name" value="PEP_carboxykinase_C"/>
</dbReference>
<dbReference type="HAMAP" id="MF_00453">
    <property type="entry name" value="PEPCK_ATP"/>
    <property type="match status" value="1"/>
</dbReference>
<accession>A0A7S2QT75</accession>
<evidence type="ECO:0000313" key="10">
    <source>
        <dbReference type="EMBL" id="CAD9651300.1"/>
    </source>
</evidence>
<evidence type="ECO:0000256" key="9">
    <source>
        <dbReference type="ARBA" id="ARBA00047371"/>
    </source>
</evidence>
<dbReference type="InterPro" id="IPR001272">
    <property type="entry name" value="PEP_carboxykinase_ATP"/>
</dbReference>
<dbReference type="Gene3D" id="3.40.449.10">
    <property type="entry name" value="Phosphoenolpyruvate Carboxykinase, domain 1"/>
    <property type="match status" value="1"/>
</dbReference>
<name>A0A7S2QT75_9CHLO</name>
<proteinExistence type="inferred from homology"/>
<evidence type="ECO:0000256" key="3">
    <source>
        <dbReference type="ARBA" id="ARBA00012363"/>
    </source>
</evidence>
<dbReference type="EC" id="4.1.1.49" evidence="3"/>
<keyword evidence="6" id="KW-0210">Decarboxylase</keyword>
<evidence type="ECO:0000256" key="8">
    <source>
        <dbReference type="ARBA" id="ARBA00023239"/>
    </source>
</evidence>
<dbReference type="PANTHER" id="PTHR30031">
    <property type="entry name" value="PHOSPHOENOLPYRUVATE CARBOXYKINASE ATP"/>
    <property type="match status" value="1"/>
</dbReference>
<comment type="pathway">
    <text evidence="1">Carbohydrate biosynthesis; gluconeogenesis.</text>
</comment>
<comment type="similarity">
    <text evidence="2">Belongs to the phosphoenolpyruvate carboxykinase (ATP) family.</text>
</comment>
<keyword evidence="8" id="KW-0456">Lyase</keyword>
<reference evidence="10" key="1">
    <citation type="submission" date="2021-01" db="EMBL/GenBank/DDBJ databases">
        <authorList>
            <person name="Corre E."/>
            <person name="Pelletier E."/>
            <person name="Niang G."/>
            <person name="Scheremetjew M."/>
            <person name="Finn R."/>
            <person name="Kale V."/>
            <person name="Holt S."/>
            <person name="Cochrane G."/>
            <person name="Meng A."/>
            <person name="Brown T."/>
            <person name="Cohen L."/>
        </authorList>
    </citation>
    <scope>NUCLEOTIDE SEQUENCE</scope>
    <source>
        <strain evidence="10">SAG 11-48b</strain>
    </source>
</reference>
<dbReference type="CDD" id="cd00484">
    <property type="entry name" value="PEPCK_ATP"/>
    <property type="match status" value="1"/>
</dbReference>
<dbReference type="FunFam" id="2.170.8.10:FF:000001">
    <property type="entry name" value="Phosphoenolpyruvate carboxykinase (ATP)"/>
    <property type="match status" value="1"/>
</dbReference>
<dbReference type="NCBIfam" id="NF006820">
    <property type="entry name" value="PRK09344.1-2"/>
    <property type="match status" value="1"/>
</dbReference>
<dbReference type="PIRSF" id="PIRSF006294">
    <property type="entry name" value="PEP_crbxkin"/>
    <property type="match status" value="1"/>
</dbReference>
<dbReference type="PANTHER" id="PTHR30031:SF0">
    <property type="entry name" value="PHOSPHOENOLPYRUVATE CARBOXYKINASE (ATP)"/>
    <property type="match status" value="1"/>
</dbReference>
<dbReference type="Gene3D" id="3.90.228.20">
    <property type="match status" value="1"/>
</dbReference>
<evidence type="ECO:0000256" key="6">
    <source>
        <dbReference type="ARBA" id="ARBA00022793"/>
    </source>
</evidence>
<dbReference type="InterPro" id="IPR015994">
    <property type="entry name" value="PEPCK_ATP_CS"/>
</dbReference>
<dbReference type="SUPFAM" id="SSF68923">
    <property type="entry name" value="PEP carboxykinase N-terminal domain"/>
    <property type="match status" value="1"/>
</dbReference>
<sequence length="628" mass="68735">MSQANVMQLNRYSVGRCLGGPKLQKIGVATSTCAPIHRARRTINYVKTSTLARQVEASHYVAVTQQLVSPVSSEVRTEGHDVTFLLESAFSRRSGLKPKSVWRNLSPSKLYEMALQHEPGTCITSSGALATTSGSKTGRSPKDKHVVVEAETTGEIWRGGSSPNHDMQPEKFTVNRDAAVEYLNSVDRVYVVDAYANWDPKNRYKIRILTTRAYHALFMHNMLIRPTDEELAAFGEPDFVIYNAGACPAPSPKATNGTPASPTSVDVSITNREMVILGTQYAGEMKKGVFSIMNYLMPKKGILSMHSGCNVGREGDVTLFFGLSGTGKTTLSTDPARPLIGDDEHCWGDDGVFNIEGGCYAKCINLQESKEPEIFRAIRFGTILENVVFDERRRIVDFDSSSITENTRACYPIDFIDHARIPCVGPHPRNVILLCCDAFGVLPPVSKLSLEQAMYHFVSGYTAKVAGTEQGVKEPEATFSACFGAAFLMWHPMKYAAMLCDKMKQHGTTAWLINTGWTGGRYGVGSRISLKYTRAIVDAIHSEELAAQSFSTTPIFGLQVPAKCPGVPAEVLQPESSWSSKKEFTGTLQQLGGLFVQNFVKFLDGDKYVGAEMVARMLAGGPQLAADE</sequence>
<evidence type="ECO:0000256" key="7">
    <source>
        <dbReference type="ARBA" id="ARBA00022840"/>
    </source>
</evidence>
<protein>
    <recommendedName>
        <fullName evidence="3">phosphoenolpyruvate carboxykinase (ATP)</fullName>
        <ecNumber evidence="3">4.1.1.49</ecNumber>
    </recommendedName>
</protein>
<organism evidence="10">
    <name type="scientific">Chlamydomonas chlamydogama</name>
    <dbReference type="NCBI Taxonomy" id="225041"/>
    <lineage>
        <taxon>Eukaryota</taxon>
        <taxon>Viridiplantae</taxon>
        <taxon>Chlorophyta</taxon>
        <taxon>core chlorophytes</taxon>
        <taxon>Chlorophyceae</taxon>
        <taxon>CS clade</taxon>
        <taxon>Chlamydomonadales</taxon>
        <taxon>Chlamydomonadaceae</taxon>
        <taxon>Chlamydomonas</taxon>
    </lineage>
</organism>
<evidence type="ECO:0000256" key="4">
    <source>
        <dbReference type="ARBA" id="ARBA00022432"/>
    </source>
</evidence>
<dbReference type="PROSITE" id="PS00532">
    <property type="entry name" value="PEPCK_ATP"/>
    <property type="match status" value="1"/>
</dbReference>
<keyword evidence="4" id="KW-0312">Gluconeogenesis</keyword>
<evidence type="ECO:0000256" key="2">
    <source>
        <dbReference type="ARBA" id="ARBA00006052"/>
    </source>
</evidence>
<keyword evidence="5" id="KW-0547">Nucleotide-binding</keyword>
<dbReference type="AlphaFoldDB" id="A0A7S2QT75"/>
<dbReference type="EMBL" id="HBHD01000667">
    <property type="protein sequence ID" value="CAD9651300.1"/>
    <property type="molecule type" value="Transcribed_RNA"/>
</dbReference>
<dbReference type="Pfam" id="PF01293">
    <property type="entry name" value="PEPCK_ATP"/>
    <property type="match status" value="1"/>
</dbReference>
<keyword evidence="7" id="KW-0067">ATP-binding</keyword>
<evidence type="ECO:0000256" key="5">
    <source>
        <dbReference type="ARBA" id="ARBA00022741"/>
    </source>
</evidence>
<gene>
    <name evidence="10" type="ORF">CCHL1392_LOCUS366</name>
</gene>
<dbReference type="InterPro" id="IPR008210">
    <property type="entry name" value="PEP_carboxykinase_N"/>
</dbReference>
<dbReference type="GO" id="GO:0004612">
    <property type="term" value="F:phosphoenolpyruvate carboxykinase (ATP) activity"/>
    <property type="evidence" value="ECO:0007669"/>
    <property type="project" value="UniProtKB-EC"/>
</dbReference>
<comment type="catalytic activity">
    <reaction evidence="9">
        <text>oxaloacetate + ATP = phosphoenolpyruvate + ADP + CO2</text>
        <dbReference type="Rhea" id="RHEA:18617"/>
        <dbReference type="ChEBI" id="CHEBI:16452"/>
        <dbReference type="ChEBI" id="CHEBI:16526"/>
        <dbReference type="ChEBI" id="CHEBI:30616"/>
        <dbReference type="ChEBI" id="CHEBI:58702"/>
        <dbReference type="ChEBI" id="CHEBI:456216"/>
        <dbReference type="EC" id="4.1.1.49"/>
    </reaction>
</comment>
<dbReference type="Gene3D" id="2.170.8.10">
    <property type="entry name" value="Phosphoenolpyruvate Carboxykinase, domain 2"/>
    <property type="match status" value="1"/>
</dbReference>
<dbReference type="GO" id="GO:0005524">
    <property type="term" value="F:ATP binding"/>
    <property type="evidence" value="ECO:0007669"/>
    <property type="project" value="UniProtKB-KW"/>
</dbReference>
<dbReference type="NCBIfam" id="NF006821">
    <property type="entry name" value="PRK09344.1-3"/>
    <property type="match status" value="1"/>
</dbReference>
<evidence type="ECO:0000256" key="1">
    <source>
        <dbReference type="ARBA" id="ARBA00004742"/>
    </source>
</evidence>